<dbReference type="InterPro" id="IPR012826">
    <property type="entry name" value="FliN"/>
</dbReference>
<name>B5Y7F0_COPPD</name>
<dbReference type="GO" id="GO:0071973">
    <property type="term" value="P:bacterial-type flagellum-dependent cell motility"/>
    <property type="evidence" value="ECO:0007669"/>
    <property type="project" value="InterPro"/>
</dbReference>
<dbReference type="GO" id="GO:0016787">
    <property type="term" value="F:hydrolase activity"/>
    <property type="evidence" value="ECO:0007669"/>
    <property type="project" value="UniProtKB-KW"/>
</dbReference>
<dbReference type="SUPFAM" id="SSF103039">
    <property type="entry name" value="CheC-like"/>
    <property type="match status" value="1"/>
</dbReference>
<sequence>MSDFIGSLKRLLSEITNGAVKLGNFYKTENLPSEQGEFVIVDFALGDFGDGFIVLSEDLAKTLGNEMLRIFQLTVDNLNDDLVLSTIGEAINQSVNGAVQENAEQFGMIPSVSVGAAQVVTAEALKEKVSGLSFIEVEGGLWFCVPNKLSSILLMGYSDVSERADAVSSEVEKTSASVMQENDVEDVTFPQLRPEGDIQPLPRNLELLLDVKVNVSVELGRSRVSIKDLLSLGSGSIITLDKLAGEPVDILVNGKPIAKGEVVVIDESFGVRILDIIAPKERLKAEL</sequence>
<dbReference type="KEGG" id="cpo:COPRO5265_0330"/>
<dbReference type="NCBIfam" id="TIGR02480">
    <property type="entry name" value="fliN"/>
    <property type="match status" value="1"/>
</dbReference>
<dbReference type="PANTHER" id="PTHR43484:SF1">
    <property type="entry name" value="FLAGELLAR MOTOR SWITCH PROTEIN FLIN"/>
    <property type="match status" value="1"/>
</dbReference>
<keyword evidence="10" id="KW-0966">Cell projection</keyword>
<comment type="function">
    <text evidence="8">FliM is one of three proteins (FliG, FliN, FliM) that forms the rotor-mounted switch complex (C ring), located at the base of the basal body. This complex interacts with the CheY and CheZ chemotaxis proteins, in addition to contacting components of the motor that determine the direction of flagellar rotation.</text>
</comment>
<keyword evidence="10" id="KW-0969">Cilium</keyword>
<dbReference type="Proteomes" id="UP000001732">
    <property type="component" value="Chromosome"/>
</dbReference>
<dbReference type="GO" id="GO:0009425">
    <property type="term" value="C:bacterial-type flagellum basal body"/>
    <property type="evidence" value="ECO:0007669"/>
    <property type="project" value="InterPro"/>
</dbReference>
<evidence type="ECO:0000256" key="5">
    <source>
        <dbReference type="ARBA" id="ARBA00022500"/>
    </source>
</evidence>
<dbReference type="InterPro" id="IPR036429">
    <property type="entry name" value="SpoA-like_sf"/>
</dbReference>
<evidence type="ECO:0000256" key="2">
    <source>
        <dbReference type="ARBA" id="ARBA00009226"/>
    </source>
</evidence>
<dbReference type="InterPro" id="IPR001172">
    <property type="entry name" value="FliN_T3SS_HrcQb"/>
</dbReference>
<dbReference type="EMBL" id="CP001145">
    <property type="protein sequence ID" value="ACI17971.1"/>
    <property type="molecule type" value="Genomic_DNA"/>
</dbReference>
<dbReference type="PANTHER" id="PTHR43484">
    <property type="match status" value="1"/>
</dbReference>
<protein>
    <recommendedName>
        <fullName evidence="3">Flagellar motor switch protein FliN</fullName>
    </recommendedName>
</protein>
<dbReference type="eggNOG" id="COG1886">
    <property type="taxonomic scope" value="Bacteria"/>
</dbReference>
<evidence type="ECO:0000256" key="3">
    <source>
        <dbReference type="ARBA" id="ARBA00021897"/>
    </source>
</evidence>
<dbReference type="AlphaFoldDB" id="B5Y7F0"/>
<evidence type="ECO:0000259" key="9">
    <source>
        <dbReference type="Pfam" id="PF01052"/>
    </source>
</evidence>
<reference evidence="11" key="1">
    <citation type="submission" date="2008-08" db="EMBL/GenBank/DDBJ databases">
        <title>The complete genome sequence of Coprothermobacter proteolyticus strain ATCC 5245 / DSM 5265 / BT.</title>
        <authorList>
            <person name="Dodson R.J."/>
            <person name="Durkin A.S."/>
            <person name="Wu M."/>
            <person name="Eisen J."/>
            <person name="Sutton G."/>
        </authorList>
    </citation>
    <scope>NUCLEOTIDE SEQUENCE [LARGE SCALE GENOMIC DNA]</scope>
    <source>
        <strain evidence="11">ATCC 35245 / DSM 5265 / OCM 4 / BT</strain>
    </source>
</reference>
<dbReference type="InterPro" id="IPR051469">
    <property type="entry name" value="FliN/MopA/SpaO"/>
</dbReference>
<dbReference type="SUPFAM" id="SSF101801">
    <property type="entry name" value="Surface presentation of antigens (SPOA)"/>
    <property type="match status" value="1"/>
</dbReference>
<dbReference type="Gene3D" id="3.40.1550.10">
    <property type="entry name" value="CheC-like"/>
    <property type="match status" value="1"/>
</dbReference>
<keyword evidence="10" id="KW-0282">Flagellum</keyword>
<evidence type="ECO:0000256" key="7">
    <source>
        <dbReference type="ARBA" id="ARBA00023136"/>
    </source>
</evidence>
<comment type="subcellular location">
    <subcellularLocation>
        <location evidence="1">Cell membrane</location>
        <topology evidence="1">Peripheral membrane protein</topology>
        <orientation evidence="1">Cytoplasmic side</orientation>
    </subcellularLocation>
</comment>
<evidence type="ECO:0000313" key="10">
    <source>
        <dbReference type="EMBL" id="ACI17971.1"/>
    </source>
</evidence>
<keyword evidence="6" id="KW-0283">Flagellar rotation</keyword>
<evidence type="ECO:0000256" key="8">
    <source>
        <dbReference type="ARBA" id="ARBA00025044"/>
    </source>
</evidence>
<dbReference type="HOGENOM" id="CLU_033893_0_0_9"/>
<organism evidence="10 11">
    <name type="scientific">Coprothermobacter proteolyticus (strain ATCC 35245 / DSM 5265 / OCM 4 / BT)</name>
    <dbReference type="NCBI Taxonomy" id="309798"/>
    <lineage>
        <taxon>Bacteria</taxon>
        <taxon>Pseudomonadati</taxon>
        <taxon>Coprothermobacterota</taxon>
        <taxon>Coprothermobacteria</taxon>
        <taxon>Coprothermobacterales</taxon>
        <taxon>Coprothermobacteraceae</taxon>
        <taxon>Coprothermobacter</taxon>
    </lineage>
</organism>
<evidence type="ECO:0000256" key="4">
    <source>
        <dbReference type="ARBA" id="ARBA00022475"/>
    </source>
</evidence>
<dbReference type="GO" id="GO:0006935">
    <property type="term" value="P:chemotaxis"/>
    <property type="evidence" value="ECO:0007669"/>
    <property type="project" value="UniProtKB-KW"/>
</dbReference>
<dbReference type="InterPro" id="IPR001543">
    <property type="entry name" value="FliN-like_C"/>
</dbReference>
<comment type="similarity">
    <text evidence="2">Belongs to the FliN/MopA/SpaO family.</text>
</comment>
<proteinExistence type="inferred from homology"/>
<gene>
    <name evidence="10" type="ordered locus">COPRO5265_0330</name>
</gene>
<dbReference type="InterPro" id="IPR028976">
    <property type="entry name" value="CheC-like_sf"/>
</dbReference>
<dbReference type="Pfam" id="PF01052">
    <property type="entry name" value="FliMN_C"/>
    <property type="match status" value="1"/>
</dbReference>
<reference evidence="10 11" key="2">
    <citation type="journal article" date="2014" name="Genome Announc.">
        <title>Complete Genome Sequence of Coprothermobacter proteolyticus DSM 5265.</title>
        <authorList>
            <person name="Alexiev A."/>
            <person name="Coil D.A."/>
            <person name="Badger J.H."/>
            <person name="Enticknap J."/>
            <person name="Ward N."/>
            <person name="Robb F.T."/>
            <person name="Eisen J.A."/>
        </authorList>
    </citation>
    <scope>NUCLEOTIDE SEQUENCE [LARGE SCALE GENOMIC DNA]</scope>
    <source>
        <strain evidence="11">ATCC 35245 / DSM 5265 / OCM 4 / BT</strain>
    </source>
</reference>
<dbReference type="OrthoDB" id="9773459at2"/>
<evidence type="ECO:0000313" key="11">
    <source>
        <dbReference type="Proteomes" id="UP000001732"/>
    </source>
</evidence>
<evidence type="ECO:0000256" key="1">
    <source>
        <dbReference type="ARBA" id="ARBA00004413"/>
    </source>
</evidence>
<dbReference type="Gene3D" id="2.30.330.10">
    <property type="entry name" value="SpoA-like"/>
    <property type="match status" value="1"/>
</dbReference>
<keyword evidence="10" id="KW-0378">Hydrolase</keyword>
<accession>B5Y7F0</accession>
<dbReference type="PRINTS" id="PR00956">
    <property type="entry name" value="FLGMOTORFLIN"/>
</dbReference>
<keyword evidence="7" id="KW-0472">Membrane</keyword>
<keyword evidence="5" id="KW-0145">Chemotaxis</keyword>
<evidence type="ECO:0000256" key="6">
    <source>
        <dbReference type="ARBA" id="ARBA00022779"/>
    </source>
</evidence>
<dbReference type="GO" id="GO:0003774">
    <property type="term" value="F:cytoskeletal motor activity"/>
    <property type="evidence" value="ECO:0007669"/>
    <property type="project" value="InterPro"/>
</dbReference>
<keyword evidence="4" id="KW-1003">Cell membrane</keyword>
<feature type="domain" description="Flagellar motor switch protein FliN-like C-terminal" evidence="9">
    <location>
        <begin position="207"/>
        <end position="277"/>
    </location>
</feature>
<dbReference type="RefSeq" id="WP_012544622.1">
    <property type="nucleotide sequence ID" value="NC_011295.1"/>
</dbReference>
<keyword evidence="11" id="KW-1185">Reference proteome</keyword>
<dbReference type="GO" id="GO:0005886">
    <property type="term" value="C:plasma membrane"/>
    <property type="evidence" value="ECO:0007669"/>
    <property type="project" value="UniProtKB-SubCell"/>
</dbReference>
<dbReference type="STRING" id="309798.COPRO5265_0330"/>